<evidence type="ECO:0000313" key="3">
    <source>
        <dbReference type="EMBL" id="CAK9085015.1"/>
    </source>
</evidence>
<feature type="signal peptide" evidence="2">
    <location>
        <begin position="1"/>
        <end position="23"/>
    </location>
</feature>
<feature type="transmembrane region" description="Helical" evidence="1">
    <location>
        <begin position="82"/>
        <end position="100"/>
    </location>
</feature>
<reference evidence="3 4" key="1">
    <citation type="submission" date="2024-02" db="EMBL/GenBank/DDBJ databases">
        <authorList>
            <person name="Chen Y."/>
            <person name="Shah S."/>
            <person name="Dougan E. K."/>
            <person name="Thang M."/>
            <person name="Chan C."/>
        </authorList>
    </citation>
    <scope>NUCLEOTIDE SEQUENCE [LARGE SCALE GENOMIC DNA]</scope>
</reference>
<feature type="transmembrane region" description="Helical" evidence="1">
    <location>
        <begin position="260"/>
        <end position="280"/>
    </location>
</feature>
<feature type="transmembrane region" description="Helical" evidence="1">
    <location>
        <begin position="179"/>
        <end position="200"/>
    </location>
</feature>
<name>A0ABP0QC41_9DINO</name>
<feature type="chain" id="PRO_5046532927" evidence="2">
    <location>
        <begin position="24"/>
        <end position="744"/>
    </location>
</feature>
<dbReference type="Proteomes" id="UP001642484">
    <property type="component" value="Unassembled WGS sequence"/>
</dbReference>
<feature type="transmembrane region" description="Helical" evidence="1">
    <location>
        <begin position="286"/>
        <end position="309"/>
    </location>
</feature>
<comment type="caution">
    <text evidence="3">The sequence shown here is derived from an EMBL/GenBank/DDBJ whole genome shotgun (WGS) entry which is preliminary data.</text>
</comment>
<keyword evidence="1" id="KW-0812">Transmembrane</keyword>
<keyword evidence="1" id="KW-1133">Transmembrane helix</keyword>
<protein>
    <submittedName>
        <fullName evidence="3">Uncharacterized protein</fullName>
    </submittedName>
</protein>
<accession>A0ABP0QC41</accession>
<evidence type="ECO:0000256" key="2">
    <source>
        <dbReference type="SAM" id="SignalP"/>
    </source>
</evidence>
<proteinExistence type="predicted"/>
<keyword evidence="1" id="KW-0472">Membrane</keyword>
<feature type="transmembrane region" description="Helical" evidence="1">
    <location>
        <begin position="154"/>
        <end position="172"/>
    </location>
</feature>
<organism evidence="3 4">
    <name type="scientific">Durusdinium trenchii</name>
    <dbReference type="NCBI Taxonomy" id="1381693"/>
    <lineage>
        <taxon>Eukaryota</taxon>
        <taxon>Sar</taxon>
        <taxon>Alveolata</taxon>
        <taxon>Dinophyceae</taxon>
        <taxon>Suessiales</taxon>
        <taxon>Symbiodiniaceae</taxon>
        <taxon>Durusdinium</taxon>
    </lineage>
</organism>
<gene>
    <name evidence="3" type="ORF">CCMP2556_LOCUS41308</name>
</gene>
<feature type="transmembrane region" description="Helical" evidence="1">
    <location>
        <begin position="112"/>
        <end position="134"/>
    </location>
</feature>
<evidence type="ECO:0000256" key="1">
    <source>
        <dbReference type="SAM" id="Phobius"/>
    </source>
</evidence>
<evidence type="ECO:0000313" key="4">
    <source>
        <dbReference type="Proteomes" id="UP001642484"/>
    </source>
</evidence>
<keyword evidence="2" id="KW-0732">Signal</keyword>
<dbReference type="EMBL" id="CAXAMN010024250">
    <property type="protein sequence ID" value="CAK9085015.1"/>
    <property type="molecule type" value="Genomic_DNA"/>
</dbReference>
<sequence length="744" mass="80892">MAMARMLGVVCGVALGVFAFVETQKVMAKDPAIQKFQKFCIAGNATALEQAGLHDYEPMLGGPFICILTNFVYVLAAEPAGLLVWGLISTLVFPLTLLIYAEAGRGGAKGPVKWPIMTLLLGQLLGISVIFPSFWVPSALLGQGSGSTVKGRVWMAMFLVLPITLVEAFVFFGDAHSRAWTLCAGLLTGPGLPFLGVLLWPFPAPEKPDGAAIRSLAGAYRVFGLLAALGYYFLIYQGLQAFSTSADFLDAIWGPKAHGSVAFMTVDSGVLSLALLLYVLMTCDTLSSILALLLTPLLGPGCAVAFALARRERMRLAELAGEGRQVDGWTLPFAILVNDGREAQQHNGSVKLDVKVAKVGSSSQCNDVLCPRLTEEFLGKLCECKPVLPHGSRTPPRHRNWMRYSVWQILPASTVKTLEIESSIATEGIAELTEKANMLYHLGFDGISREAPQVSAGVDGKDGVPNAARRHFGFNLKGVNLLQAPHSCHIFHTEAMGRSQSLPTLLSFCLGGVAFFDFFATQKDAPEKGEVPTASYGQLKVLNGLRKWDKAEERWTQYSRETGFSDSTMPANLVQDFILQPENYKTNLLKSLSTEAGDMLTLFRSSHALVTPSWRPPLEPPKPPGFASLAKLPSLQVDADEDEMEYGGFMDSNRFGMVKSDKQLEAQQAELAGQVRRFIAAKSENAAEWESFCLDRWDPDDADSRAVRGEMASRSELGRRKTALESWLDAETGKAPPSGEKWGV</sequence>
<keyword evidence="4" id="KW-1185">Reference proteome</keyword>
<feature type="transmembrane region" description="Helical" evidence="1">
    <location>
        <begin position="220"/>
        <end position="239"/>
    </location>
</feature>